<dbReference type="SMART" id="SM00701">
    <property type="entry name" value="PGRP"/>
    <property type="match status" value="1"/>
</dbReference>
<dbReference type="Gene3D" id="3.40.80.10">
    <property type="entry name" value="Peptidoglycan recognition protein-like"/>
    <property type="match status" value="1"/>
</dbReference>
<feature type="compositionally biased region" description="Low complexity" evidence="2">
    <location>
        <begin position="9"/>
        <end position="18"/>
    </location>
</feature>
<name>A0ABS1B996_9MICO</name>
<evidence type="ECO:0000256" key="2">
    <source>
        <dbReference type="SAM" id="MobiDB-lite"/>
    </source>
</evidence>
<dbReference type="PANTHER" id="PTHR11022:SF41">
    <property type="entry name" value="PEPTIDOGLYCAN-RECOGNITION PROTEIN LC-RELATED"/>
    <property type="match status" value="1"/>
</dbReference>
<protein>
    <submittedName>
        <fullName evidence="5">Peptidoglycan recognition protein</fullName>
    </submittedName>
</protein>
<sequence length="500" mass="52526">MTPRPTTPEPTTTEPAAPGIDRRGLLRAGALTLPLALAGGGALALAAPVHADPSVTGGETRTRDVPLADLPRRASDQGARARVIEGAAATMVGASWSGAEPDVLRVRGRASGAEWTSWFPLEIAEDPEDGASLGAVEPAWLGAADEIELVAVRDGEDVSDELTAHVLTTSPREEEKDGAAPSALMRMSTRAVAAGDAVELGPGAPTIVRRSAWGADESLVGSVSSASELRAVVVHHTAGSNSYAKADAPQLLRGILSYHTKTLGWADIGYNLLVDRYGTIYEGRHGGLHKHIIGAHAYGFNTFSCGVSVMGTFTSSAPPSAAISAVQKVAAWKLLGAFRTNASQQFDWVSTVTGGGSLYDEGETAHLRRIFGHRDVNATECPGNAFYPKVSGMRSATTSAISSAWRLHLDAFASPGEKTLGTVTQLVHVEGAYYVTRLTKGFVVSSASGAKDARATQFRTWTTAWGLPLAASRVVDGRRIQDFSNGQAVREDGKETFTRS</sequence>
<dbReference type="InterPro" id="IPR015510">
    <property type="entry name" value="PGRP"/>
</dbReference>
<keyword evidence="6" id="KW-1185">Reference proteome</keyword>
<evidence type="ECO:0000313" key="5">
    <source>
        <dbReference type="EMBL" id="MBK0331203.1"/>
    </source>
</evidence>
<dbReference type="PANTHER" id="PTHR11022">
    <property type="entry name" value="PEPTIDOGLYCAN RECOGNITION PROTEIN"/>
    <property type="match status" value="1"/>
</dbReference>
<evidence type="ECO:0000313" key="6">
    <source>
        <dbReference type="Proteomes" id="UP000612352"/>
    </source>
</evidence>
<evidence type="ECO:0000259" key="4">
    <source>
        <dbReference type="SMART" id="SM00701"/>
    </source>
</evidence>
<dbReference type="SMART" id="SM00644">
    <property type="entry name" value="Ami_2"/>
    <property type="match status" value="1"/>
</dbReference>
<dbReference type="EMBL" id="JAEDAJ010000003">
    <property type="protein sequence ID" value="MBK0331203.1"/>
    <property type="molecule type" value="Genomic_DNA"/>
</dbReference>
<comment type="similarity">
    <text evidence="1">Belongs to the N-acetylmuramoyl-L-alanine amidase 2 family.</text>
</comment>
<evidence type="ECO:0000256" key="1">
    <source>
        <dbReference type="ARBA" id="ARBA00007553"/>
    </source>
</evidence>
<accession>A0ABS1B996</accession>
<dbReference type="SUPFAM" id="SSF55846">
    <property type="entry name" value="N-acetylmuramoyl-L-alanine amidase-like"/>
    <property type="match status" value="1"/>
</dbReference>
<evidence type="ECO:0000259" key="3">
    <source>
        <dbReference type="SMART" id="SM00644"/>
    </source>
</evidence>
<dbReference type="InterPro" id="IPR006311">
    <property type="entry name" value="TAT_signal"/>
</dbReference>
<proteinExistence type="inferred from homology"/>
<dbReference type="InterPro" id="IPR006619">
    <property type="entry name" value="PGRP_domain_met/bac"/>
</dbReference>
<dbReference type="Pfam" id="PF01510">
    <property type="entry name" value="Amidase_2"/>
    <property type="match status" value="1"/>
</dbReference>
<organism evidence="5 6">
    <name type="scientific">Brachybacterium halotolerans</name>
    <dbReference type="NCBI Taxonomy" id="2795215"/>
    <lineage>
        <taxon>Bacteria</taxon>
        <taxon>Bacillati</taxon>
        <taxon>Actinomycetota</taxon>
        <taxon>Actinomycetes</taxon>
        <taxon>Micrococcales</taxon>
        <taxon>Dermabacteraceae</taxon>
        <taxon>Brachybacterium</taxon>
    </lineage>
</organism>
<dbReference type="PROSITE" id="PS51318">
    <property type="entry name" value="TAT"/>
    <property type="match status" value="1"/>
</dbReference>
<comment type="caution">
    <text evidence="5">The sequence shown here is derived from an EMBL/GenBank/DDBJ whole genome shotgun (WGS) entry which is preliminary data.</text>
</comment>
<dbReference type="CDD" id="cd06583">
    <property type="entry name" value="PGRP"/>
    <property type="match status" value="1"/>
</dbReference>
<feature type="region of interest" description="Disordered" evidence="2">
    <location>
        <begin position="1"/>
        <end position="21"/>
    </location>
</feature>
<feature type="domain" description="Peptidoglycan recognition protein family" evidence="4">
    <location>
        <begin position="205"/>
        <end position="353"/>
    </location>
</feature>
<reference evidence="5 6" key="1">
    <citation type="submission" date="2020-12" db="EMBL/GenBank/DDBJ databases">
        <title>Brachybacterium sp. MASK1Z-5, whole genome shotgun sequence.</title>
        <authorList>
            <person name="Tuo L."/>
        </authorList>
    </citation>
    <scope>NUCLEOTIDE SEQUENCE [LARGE SCALE GENOMIC DNA]</scope>
    <source>
        <strain evidence="5 6">MASK1Z-5</strain>
    </source>
</reference>
<dbReference type="Proteomes" id="UP000612352">
    <property type="component" value="Unassembled WGS sequence"/>
</dbReference>
<feature type="domain" description="N-acetylmuramoyl-L-alanine amidase" evidence="3">
    <location>
        <begin position="218"/>
        <end position="383"/>
    </location>
</feature>
<dbReference type="InterPro" id="IPR036505">
    <property type="entry name" value="Amidase/PGRP_sf"/>
</dbReference>
<dbReference type="RefSeq" id="WP_200501857.1">
    <property type="nucleotide sequence ID" value="NZ_JAEDAJ010000003.1"/>
</dbReference>
<dbReference type="InterPro" id="IPR002502">
    <property type="entry name" value="Amidase_domain"/>
</dbReference>
<gene>
    <name evidence="5" type="ORF">I8D64_07280</name>
</gene>